<gene>
    <name evidence="6" type="ORF">SAMN04488053_105142</name>
</gene>
<protein>
    <submittedName>
        <fullName evidence="6">Alcohol dehydrogenase, class IV</fullName>
    </submittedName>
</protein>
<dbReference type="InterPro" id="IPR018211">
    <property type="entry name" value="ADH_Fe_CS"/>
</dbReference>
<dbReference type="Gene3D" id="3.40.50.1970">
    <property type="match status" value="1"/>
</dbReference>
<feature type="domain" description="Fe-containing alcohol dehydrogenase-like C-terminal" evidence="5">
    <location>
        <begin position="205"/>
        <end position="397"/>
    </location>
</feature>
<dbReference type="Gene3D" id="1.20.1090.10">
    <property type="entry name" value="Dehydroquinate synthase-like - alpha domain"/>
    <property type="match status" value="1"/>
</dbReference>
<keyword evidence="7" id="KW-1185">Reference proteome</keyword>
<dbReference type="EMBL" id="FNIL01000005">
    <property type="protein sequence ID" value="SDN99406.1"/>
    <property type="molecule type" value="Genomic_DNA"/>
</dbReference>
<dbReference type="GO" id="GO:0046872">
    <property type="term" value="F:metal ion binding"/>
    <property type="evidence" value="ECO:0007669"/>
    <property type="project" value="InterPro"/>
</dbReference>
<keyword evidence="3" id="KW-0520">NAD</keyword>
<evidence type="ECO:0000313" key="6">
    <source>
        <dbReference type="EMBL" id="SDN99406.1"/>
    </source>
</evidence>
<dbReference type="STRING" id="745820.SAMN04488053_105142"/>
<reference evidence="7" key="1">
    <citation type="submission" date="2016-10" db="EMBL/GenBank/DDBJ databases">
        <authorList>
            <person name="Varghese N."/>
            <person name="Submissions S."/>
        </authorList>
    </citation>
    <scope>NUCLEOTIDE SEQUENCE [LARGE SCALE GENOMIC DNA]</scope>
    <source>
        <strain evidence="7">CGMCC 1.10369</strain>
    </source>
</reference>
<accession>A0A1H0FXK9</accession>
<dbReference type="PROSITE" id="PS00913">
    <property type="entry name" value="ADH_IRON_1"/>
    <property type="match status" value="1"/>
</dbReference>
<evidence type="ECO:0000259" key="5">
    <source>
        <dbReference type="Pfam" id="PF25137"/>
    </source>
</evidence>
<organism evidence="6 7">
    <name type="scientific">Alkalicoccus daliensis</name>
    <dbReference type="NCBI Taxonomy" id="745820"/>
    <lineage>
        <taxon>Bacteria</taxon>
        <taxon>Bacillati</taxon>
        <taxon>Bacillota</taxon>
        <taxon>Bacilli</taxon>
        <taxon>Bacillales</taxon>
        <taxon>Bacillaceae</taxon>
        <taxon>Alkalicoccus</taxon>
    </lineage>
</organism>
<dbReference type="InterPro" id="IPR001670">
    <property type="entry name" value="ADH_Fe/GldA"/>
</dbReference>
<keyword evidence="2" id="KW-0560">Oxidoreductase</keyword>
<dbReference type="PANTHER" id="PTHR11496:SF102">
    <property type="entry name" value="ALCOHOL DEHYDROGENASE 4"/>
    <property type="match status" value="1"/>
</dbReference>
<feature type="domain" description="Alcohol dehydrogenase iron-type/glycerol dehydrogenase GldA" evidence="4">
    <location>
        <begin position="27"/>
        <end position="194"/>
    </location>
</feature>
<dbReference type="PANTHER" id="PTHR11496">
    <property type="entry name" value="ALCOHOL DEHYDROGENASE"/>
    <property type="match status" value="1"/>
</dbReference>
<name>A0A1H0FXK9_9BACI</name>
<dbReference type="FunFam" id="3.40.50.1970:FF:000003">
    <property type="entry name" value="Alcohol dehydrogenase, iron-containing"/>
    <property type="match status" value="1"/>
</dbReference>
<evidence type="ECO:0000256" key="2">
    <source>
        <dbReference type="ARBA" id="ARBA00023002"/>
    </source>
</evidence>
<dbReference type="Pfam" id="PF25137">
    <property type="entry name" value="ADH_Fe_C"/>
    <property type="match status" value="1"/>
</dbReference>
<comment type="similarity">
    <text evidence="1">Belongs to the iron-containing alcohol dehydrogenase family.</text>
</comment>
<dbReference type="Proteomes" id="UP000198778">
    <property type="component" value="Unassembled WGS sequence"/>
</dbReference>
<dbReference type="InterPro" id="IPR056798">
    <property type="entry name" value="ADH_Fe_C"/>
</dbReference>
<evidence type="ECO:0000256" key="3">
    <source>
        <dbReference type="ARBA" id="ARBA00023027"/>
    </source>
</evidence>
<dbReference type="FunFam" id="1.20.1090.10:FF:000001">
    <property type="entry name" value="Aldehyde-alcohol dehydrogenase"/>
    <property type="match status" value="1"/>
</dbReference>
<proteinExistence type="inferred from homology"/>
<dbReference type="CDD" id="cd08189">
    <property type="entry name" value="Fe-ADH-like"/>
    <property type="match status" value="1"/>
</dbReference>
<dbReference type="GO" id="GO:0004022">
    <property type="term" value="F:alcohol dehydrogenase (NAD+) activity"/>
    <property type="evidence" value="ECO:0007669"/>
    <property type="project" value="UniProtKB-ARBA"/>
</dbReference>
<dbReference type="AlphaFoldDB" id="A0A1H0FXK9"/>
<sequence length="400" mass="43855">MFYQIYCRAFQKMFYAGSPFLPWRQPELLQGKNSMLELPLLLKQKKLSHPLIVTDKGVMQSSILTPLLEALKNSGIAFTIYDETVPNPTIENIEQVKKLYEAYCCDAIIAAGGGSPIDCAKGAAARIARPQTSIPAMRGVLRIRTQLPPFFAVPTTAGTGSEVTVACVVTDSSTHEKYALMDPSLIPHYAVLDPLLTVTMPPSVTAATGMDALTHAVEAYIGRSNTAETRAAARKAVKLVLTNLEDVYHNGEDIEKRAAMQEAAYAGGVAFTRAFIGNVHAIAHNLGGLYGYPHGLANAVLLPCVLRQYGTVINERLAELADLIPLTARTASHAEKAEAFISRIEKMNKKMNIPETIDVLKEKDFPVITQRALKEANPLYPVPKIFSEIDMYEILQKIRK</sequence>
<evidence type="ECO:0000256" key="1">
    <source>
        <dbReference type="ARBA" id="ARBA00007358"/>
    </source>
</evidence>
<dbReference type="InterPro" id="IPR039697">
    <property type="entry name" value="Alcohol_dehydrogenase_Fe"/>
</dbReference>
<evidence type="ECO:0000259" key="4">
    <source>
        <dbReference type="Pfam" id="PF00465"/>
    </source>
</evidence>
<dbReference type="RefSeq" id="WP_342028387.1">
    <property type="nucleotide sequence ID" value="NZ_FNIL01000005.1"/>
</dbReference>
<dbReference type="Pfam" id="PF00465">
    <property type="entry name" value="Fe-ADH"/>
    <property type="match status" value="1"/>
</dbReference>
<dbReference type="SUPFAM" id="SSF56796">
    <property type="entry name" value="Dehydroquinate synthase-like"/>
    <property type="match status" value="1"/>
</dbReference>
<evidence type="ECO:0000313" key="7">
    <source>
        <dbReference type="Proteomes" id="UP000198778"/>
    </source>
</evidence>